<feature type="domain" description="Reductase C-terminal" evidence="6">
    <location>
        <begin position="320"/>
        <end position="404"/>
    </location>
</feature>
<dbReference type="Pfam" id="PF14759">
    <property type="entry name" value="Reductase_C"/>
    <property type="match status" value="1"/>
</dbReference>
<evidence type="ECO:0000256" key="1">
    <source>
        <dbReference type="ARBA" id="ARBA00001974"/>
    </source>
</evidence>
<dbReference type="EMBL" id="CP102453">
    <property type="protein sequence ID" value="UUX34943.1"/>
    <property type="molecule type" value="Genomic_DNA"/>
</dbReference>
<keyword evidence="8" id="KW-1185">Reference proteome</keyword>
<dbReference type="InterPro" id="IPR028202">
    <property type="entry name" value="Reductase_C"/>
</dbReference>
<organism evidence="7 8">
    <name type="scientific">Fundicoccus culcitae</name>
    <dbReference type="NCBI Taxonomy" id="2969821"/>
    <lineage>
        <taxon>Bacteria</taxon>
        <taxon>Bacillati</taxon>
        <taxon>Bacillota</taxon>
        <taxon>Bacilli</taxon>
        <taxon>Lactobacillales</taxon>
        <taxon>Aerococcaceae</taxon>
        <taxon>Fundicoccus</taxon>
    </lineage>
</organism>
<dbReference type="Proteomes" id="UP001315967">
    <property type="component" value="Chromosome"/>
</dbReference>
<dbReference type="InterPro" id="IPR016156">
    <property type="entry name" value="FAD/NAD-linked_Rdtase_dimer_sf"/>
</dbReference>
<gene>
    <name evidence="7" type="ORF">NRE15_04665</name>
</gene>
<keyword evidence="2" id="KW-0285">Flavoprotein</keyword>
<dbReference type="InterPro" id="IPR036188">
    <property type="entry name" value="FAD/NAD-bd_sf"/>
</dbReference>
<dbReference type="PRINTS" id="PR00411">
    <property type="entry name" value="PNDRDTASEI"/>
</dbReference>
<dbReference type="PANTHER" id="PTHR43557">
    <property type="entry name" value="APOPTOSIS-INDUCING FACTOR 1"/>
    <property type="match status" value="1"/>
</dbReference>
<evidence type="ECO:0000256" key="3">
    <source>
        <dbReference type="ARBA" id="ARBA00022827"/>
    </source>
</evidence>
<dbReference type="Pfam" id="PF07992">
    <property type="entry name" value="Pyr_redox_2"/>
    <property type="match status" value="1"/>
</dbReference>
<evidence type="ECO:0000259" key="6">
    <source>
        <dbReference type="Pfam" id="PF14759"/>
    </source>
</evidence>
<evidence type="ECO:0000256" key="2">
    <source>
        <dbReference type="ARBA" id="ARBA00022630"/>
    </source>
</evidence>
<reference evidence="7 8" key="1">
    <citation type="submission" date="2022-08" db="EMBL/GenBank/DDBJ databases">
        <title>Aerococcaceae sp. nov isolated from spoiled eye mask.</title>
        <authorList>
            <person name="Zhou G."/>
            <person name="Xie X.-B."/>
            <person name="Shi Q.-S."/>
            <person name="Wang Y.-S."/>
            <person name="Wen X."/>
            <person name="Peng H."/>
            <person name="Yang X.-J."/>
            <person name="Tao H.-B."/>
            <person name="Huang X.-M."/>
        </authorList>
    </citation>
    <scope>NUCLEOTIDE SEQUENCE [LARGE SCALE GENOMIC DNA]</scope>
    <source>
        <strain evidence="8">DM20194951</strain>
    </source>
</reference>
<dbReference type="SUPFAM" id="SSF55424">
    <property type="entry name" value="FAD/NAD-linked reductases, dimerisation (C-terminal) domain"/>
    <property type="match status" value="1"/>
</dbReference>
<dbReference type="SUPFAM" id="SSF51905">
    <property type="entry name" value="FAD/NAD(P)-binding domain"/>
    <property type="match status" value="1"/>
</dbReference>
<evidence type="ECO:0000313" key="8">
    <source>
        <dbReference type="Proteomes" id="UP001315967"/>
    </source>
</evidence>
<sequence>MKFDTLIVGGSIAGYNVAKQLRALDYTGTLAIVEKEPYLPYDRKELSKTWLKDREKLDPPYMQDQAFYDERDITLLLNTQATAVDPQNKYLSTNEKGDIYYEYLVLATGSQLRTLDVPHADAEGIYYLRNFENALAIKERAKEVEKVAIVGGGFIGLELAATLSTFGLDITVIEYTQNPLGRIIGMDASDYFVKMHQAHGIKFIVGSGASDFQVDDANQVTAVVTDKGVVVPAQMVIVGVGVVPNLTLEVPGLEVDHGIVVNEFSESSLPNIFAVGDATIWPYNGKMIHIEHWENAFNQGKTLASNIIDPQSKAFKVMPYFWTDQYDQTFEYLGNTREWADTVIRGDLDSGKFTIAYLDDQDIPLAILFANHADARKEVAGLLRQRKPLNREMFKDREHNLTELY</sequence>
<dbReference type="Gene3D" id="3.50.50.60">
    <property type="entry name" value="FAD/NAD(P)-binding domain"/>
    <property type="match status" value="2"/>
</dbReference>
<feature type="domain" description="FAD/NAD(P)-binding" evidence="5">
    <location>
        <begin position="3"/>
        <end position="300"/>
    </location>
</feature>
<comment type="cofactor">
    <cofactor evidence="1">
        <name>FAD</name>
        <dbReference type="ChEBI" id="CHEBI:57692"/>
    </cofactor>
</comment>
<dbReference type="PRINTS" id="PR00368">
    <property type="entry name" value="FADPNR"/>
</dbReference>
<evidence type="ECO:0000256" key="4">
    <source>
        <dbReference type="ARBA" id="ARBA00023002"/>
    </source>
</evidence>
<protein>
    <submittedName>
        <fullName evidence="7">NAD(P)/FAD-dependent oxidoreductase</fullName>
    </submittedName>
</protein>
<proteinExistence type="predicted"/>
<dbReference type="PANTHER" id="PTHR43557:SF2">
    <property type="entry name" value="RIESKE DOMAIN-CONTAINING PROTEIN-RELATED"/>
    <property type="match status" value="1"/>
</dbReference>
<dbReference type="Gene3D" id="3.30.390.30">
    <property type="match status" value="1"/>
</dbReference>
<name>A0ABY5P871_9LACT</name>
<evidence type="ECO:0000259" key="5">
    <source>
        <dbReference type="Pfam" id="PF07992"/>
    </source>
</evidence>
<dbReference type="RefSeq" id="WP_313794436.1">
    <property type="nucleotide sequence ID" value="NZ_CP102453.1"/>
</dbReference>
<keyword evidence="3" id="KW-0274">FAD</keyword>
<evidence type="ECO:0000313" key="7">
    <source>
        <dbReference type="EMBL" id="UUX34943.1"/>
    </source>
</evidence>
<keyword evidence="4" id="KW-0560">Oxidoreductase</keyword>
<dbReference type="InterPro" id="IPR050446">
    <property type="entry name" value="FAD-oxidoreductase/Apoptosis"/>
</dbReference>
<dbReference type="InterPro" id="IPR023753">
    <property type="entry name" value="FAD/NAD-binding_dom"/>
</dbReference>
<accession>A0ABY5P871</accession>